<organism evidence="7 8">
    <name type="scientific">Trifolium pratense</name>
    <name type="common">Red clover</name>
    <dbReference type="NCBI Taxonomy" id="57577"/>
    <lineage>
        <taxon>Eukaryota</taxon>
        <taxon>Viridiplantae</taxon>
        <taxon>Streptophyta</taxon>
        <taxon>Embryophyta</taxon>
        <taxon>Tracheophyta</taxon>
        <taxon>Spermatophyta</taxon>
        <taxon>Magnoliopsida</taxon>
        <taxon>eudicotyledons</taxon>
        <taxon>Gunneridae</taxon>
        <taxon>Pentapetalae</taxon>
        <taxon>rosids</taxon>
        <taxon>fabids</taxon>
        <taxon>Fabales</taxon>
        <taxon>Fabaceae</taxon>
        <taxon>Papilionoideae</taxon>
        <taxon>50 kb inversion clade</taxon>
        <taxon>NPAAA clade</taxon>
        <taxon>Hologalegina</taxon>
        <taxon>IRL clade</taxon>
        <taxon>Trifolieae</taxon>
        <taxon>Trifolium</taxon>
    </lineage>
</organism>
<feature type="compositionally biased region" description="Basic and acidic residues" evidence="5">
    <location>
        <begin position="1"/>
        <end position="11"/>
    </location>
</feature>
<dbReference type="STRING" id="57577.A0A2K3K1Q9"/>
<gene>
    <name evidence="7" type="ORF">L195_g051821</name>
</gene>
<protein>
    <recommendedName>
        <fullName evidence="6">RRM domain-containing protein</fullName>
    </recommendedName>
</protein>
<evidence type="ECO:0000256" key="3">
    <source>
        <dbReference type="ARBA" id="ARBA00023187"/>
    </source>
</evidence>
<dbReference type="PANTHER" id="PTHR23147">
    <property type="entry name" value="SERINE/ARGININE RICH SPLICING FACTOR"/>
    <property type="match status" value="1"/>
</dbReference>
<dbReference type="GO" id="GO:0003723">
    <property type="term" value="F:RNA binding"/>
    <property type="evidence" value="ECO:0007669"/>
    <property type="project" value="UniProtKB-UniRule"/>
</dbReference>
<name>A0A2K3K1Q9_TRIPR</name>
<proteinExistence type="predicted"/>
<keyword evidence="1" id="KW-0507">mRNA processing</keyword>
<dbReference type="InterPro" id="IPR050907">
    <property type="entry name" value="SRSF"/>
</dbReference>
<keyword evidence="3" id="KW-0508">mRNA splicing</keyword>
<dbReference type="InterPro" id="IPR035979">
    <property type="entry name" value="RBD_domain_sf"/>
</dbReference>
<dbReference type="GO" id="GO:0008380">
    <property type="term" value="P:RNA splicing"/>
    <property type="evidence" value="ECO:0007669"/>
    <property type="project" value="UniProtKB-KW"/>
</dbReference>
<dbReference type="PROSITE" id="PS50102">
    <property type="entry name" value="RRM"/>
    <property type="match status" value="1"/>
</dbReference>
<feature type="region of interest" description="Disordered" evidence="5">
    <location>
        <begin position="1"/>
        <end position="21"/>
    </location>
</feature>
<feature type="non-terminal residue" evidence="7">
    <location>
        <position position="227"/>
    </location>
</feature>
<evidence type="ECO:0000313" key="7">
    <source>
        <dbReference type="EMBL" id="PNX60235.1"/>
    </source>
</evidence>
<comment type="caution">
    <text evidence="7">The sequence shown here is derived from an EMBL/GenBank/DDBJ whole genome shotgun (WGS) entry which is preliminary data.</text>
</comment>
<dbReference type="Proteomes" id="UP000236291">
    <property type="component" value="Unassembled WGS sequence"/>
</dbReference>
<sequence length="227" mass="26422">MREKDEREGVGQRRSRSQQRGYVHRLDREATSFFFTNFPDDVKAVDLWPRFARFTRVGEVFILAKVDKRGRRFGFVKFREVKDATELLRRLSNIWIDTFKLRINLSKFERRAEIFQREEGHRDGGGGHHVQEGRSFKGALVEKQVMNPKNGEGTSVHGIQPVTVVEREVVWEVDVEAEKAACLEGAFVGYLVEDKDVQSIQNNFRMGGFHNLRVTNMGFRQVLMWSD</sequence>
<reference evidence="7 8" key="2">
    <citation type="journal article" date="2017" name="Front. Plant Sci.">
        <title>Gene Classification and Mining of Molecular Markers Useful in Red Clover (Trifolium pratense) Breeding.</title>
        <authorList>
            <person name="Istvanek J."/>
            <person name="Dluhosova J."/>
            <person name="Dluhos P."/>
            <person name="Patkova L."/>
            <person name="Nedelnik J."/>
            <person name="Repkova J."/>
        </authorList>
    </citation>
    <scope>NUCLEOTIDE SEQUENCE [LARGE SCALE GENOMIC DNA]</scope>
    <source>
        <strain evidence="8">cv. Tatra</strain>
        <tissue evidence="7">Young leaves</tissue>
    </source>
</reference>
<evidence type="ECO:0000256" key="5">
    <source>
        <dbReference type="SAM" id="MobiDB-lite"/>
    </source>
</evidence>
<dbReference type="GO" id="GO:0006397">
    <property type="term" value="P:mRNA processing"/>
    <property type="evidence" value="ECO:0007669"/>
    <property type="project" value="UniProtKB-KW"/>
</dbReference>
<dbReference type="InterPro" id="IPR012677">
    <property type="entry name" value="Nucleotide-bd_a/b_plait_sf"/>
</dbReference>
<dbReference type="CDD" id="cd00590">
    <property type="entry name" value="RRM_SF"/>
    <property type="match status" value="1"/>
</dbReference>
<keyword evidence="4" id="KW-0694">RNA-binding</keyword>
<dbReference type="EMBL" id="ASHM01082299">
    <property type="protein sequence ID" value="PNX60235.1"/>
    <property type="molecule type" value="Genomic_DNA"/>
</dbReference>
<accession>A0A2K3K1Q9</accession>
<evidence type="ECO:0000313" key="8">
    <source>
        <dbReference type="Proteomes" id="UP000236291"/>
    </source>
</evidence>
<evidence type="ECO:0000256" key="2">
    <source>
        <dbReference type="ARBA" id="ARBA00022728"/>
    </source>
</evidence>
<evidence type="ECO:0000259" key="6">
    <source>
        <dbReference type="PROSITE" id="PS50102"/>
    </source>
</evidence>
<dbReference type="AlphaFoldDB" id="A0A2K3K1Q9"/>
<evidence type="ECO:0000256" key="4">
    <source>
        <dbReference type="PROSITE-ProRule" id="PRU00176"/>
    </source>
</evidence>
<dbReference type="InterPro" id="IPR000504">
    <property type="entry name" value="RRM_dom"/>
</dbReference>
<evidence type="ECO:0000256" key="1">
    <source>
        <dbReference type="ARBA" id="ARBA00022664"/>
    </source>
</evidence>
<reference evidence="7 8" key="1">
    <citation type="journal article" date="2014" name="Am. J. Bot.">
        <title>Genome assembly and annotation for red clover (Trifolium pratense; Fabaceae).</title>
        <authorList>
            <person name="Istvanek J."/>
            <person name="Jaros M."/>
            <person name="Krenek A."/>
            <person name="Repkova J."/>
        </authorList>
    </citation>
    <scope>NUCLEOTIDE SEQUENCE [LARGE SCALE GENOMIC DNA]</scope>
    <source>
        <strain evidence="8">cv. Tatra</strain>
        <tissue evidence="7">Young leaves</tissue>
    </source>
</reference>
<feature type="domain" description="RRM" evidence="6">
    <location>
        <begin position="31"/>
        <end position="108"/>
    </location>
</feature>
<dbReference type="Pfam" id="PF00076">
    <property type="entry name" value="RRM_1"/>
    <property type="match status" value="1"/>
</dbReference>
<keyword evidence="2" id="KW-0747">Spliceosome</keyword>
<dbReference type="SMART" id="SM00360">
    <property type="entry name" value="RRM"/>
    <property type="match status" value="1"/>
</dbReference>
<dbReference type="Gene3D" id="3.30.70.330">
    <property type="match status" value="1"/>
</dbReference>
<dbReference type="GO" id="GO:0005681">
    <property type="term" value="C:spliceosomal complex"/>
    <property type="evidence" value="ECO:0007669"/>
    <property type="project" value="UniProtKB-KW"/>
</dbReference>
<dbReference type="SUPFAM" id="SSF54928">
    <property type="entry name" value="RNA-binding domain, RBD"/>
    <property type="match status" value="1"/>
</dbReference>